<protein>
    <submittedName>
        <fullName evidence="1">Uncharacterized protein</fullName>
    </submittedName>
</protein>
<gene>
    <name evidence="1" type="ORF">DM860_012501</name>
</gene>
<comment type="caution">
    <text evidence="1">The sequence shown here is derived from an EMBL/GenBank/DDBJ whole genome shotgun (WGS) entry which is preliminary data.</text>
</comment>
<keyword evidence="2" id="KW-1185">Reference proteome</keyword>
<dbReference type="Proteomes" id="UP000249390">
    <property type="component" value="Unassembled WGS sequence"/>
</dbReference>
<name>A0A328DDP6_9ASTE</name>
<proteinExistence type="predicted"/>
<dbReference type="EMBL" id="NQVE01000156">
    <property type="protein sequence ID" value="RAL43360.1"/>
    <property type="molecule type" value="Genomic_DNA"/>
</dbReference>
<dbReference type="AlphaFoldDB" id="A0A328DDP6"/>
<reference evidence="1 2" key="1">
    <citation type="submission" date="2018-06" db="EMBL/GenBank/DDBJ databases">
        <title>The Genome of Cuscuta australis (Dodder) Provides Insight into the Evolution of Plant Parasitism.</title>
        <authorList>
            <person name="Liu H."/>
        </authorList>
    </citation>
    <scope>NUCLEOTIDE SEQUENCE [LARGE SCALE GENOMIC DNA]</scope>
    <source>
        <strain evidence="2">cv. Yunnan</strain>
        <tissue evidence="1">Vines</tissue>
    </source>
</reference>
<evidence type="ECO:0000313" key="1">
    <source>
        <dbReference type="EMBL" id="RAL43360.1"/>
    </source>
</evidence>
<organism evidence="1 2">
    <name type="scientific">Cuscuta australis</name>
    <dbReference type="NCBI Taxonomy" id="267555"/>
    <lineage>
        <taxon>Eukaryota</taxon>
        <taxon>Viridiplantae</taxon>
        <taxon>Streptophyta</taxon>
        <taxon>Embryophyta</taxon>
        <taxon>Tracheophyta</taxon>
        <taxon>Spermatophyta</taxon>
        <taxon>Magnoliopsida</taxon>
        <taxon>eudicotyledons</taxon>
        <taxon>Gunneridae</taxon>
        <taxon>Pentapetalae</taxon>
        <taxon>asterids</taxon>
        <taxon>lamiids</taxon>
        <taxon>Solanales</taxon>
        <taxon>Convolvulaceae</taxon>
        <taxon>Cuscuteae</taxon>
        <taxon>Cuscuta</taxon>
        <taxon>Cuscuta subgen. Grammica</taxon>
        <taxon>Cuscuta sect. Cleistogrammica</taxon>
    </lineage>
</organism>
<evidence type="ECO:0000313" key="2">
    <source>
        <dbReference type="Proteomes" id="UP000249390"/>
    </source>
</evidence>
<sequence>MQSAFRRGFVRLIDCKVRGVVVEFKLLGSWLRLRSRFPVVRGSSTYRDAIVFDQQLLQGTATVAKPKGLK</sequence>
<accession>A0A328DDP6</accession>